<organism evidence="2 3">
    <name type="scientific">Leifsonia williamsii</name>
    <dbReference type="NCBI Taxonomy" id="3035919"/>
    <lineage>
        <taxon>Bacteria</taxon>
        <taxon>Bacillati</taxon>
        <taxon>Actinomycetota</taxon>
        <taxon>Actinomycetes</taxon>
        <taxon>Micrococcales</taxon>
        <taxon>Microbacteriaceae</taxon>
        <taxon>Leifsonia</taxon>
    </lineage>
</organism>
<accession>A0ABT8KC92</accession>
<evidence type="ECO:0000256" key="1">
    <source>
        <dbReference type="SAM" id="MobiDB-lite"/>
    </source>
</evidence>
<proteinExistence type="predicted"/>
<evidence type="ECO:0000313" key="2">
    <source>
        <dbReference type="EMBL" id="MDN4614102.1"/>
    </source>
</evidence>
<dbReference type="RefSeq" id="WP_301210555.1">
    <property type="nucleotide sequence ID" value="NZ_JAROCF010000001.1"/>
</dbReference>
<name>A0ABT8KC92_9MICO</name>
<reference evidence="2" key="1">
    <citation type="submission" date="2023-06" db="EMBL/GenBank/DDBJ databases">
        <title>MT1 and MT2 Draft Genomes of Novel Species.</title>
        <authorList>
            <person name="Venkateswaran K."/>
        </authorList>
    </citation>
    <scope>NUCLEOTIDE SEQUENCE</scope>
    <source>
        <strain evidence="2">F6_8S_P_1B</strain>
    </source>
</reference>
<sequence>MSARGRKAEPHFPVMDGAEGAPREDQIAGIVQRVWADARVYHQDVEALLREWLAADRCVVTDDEFARLLAKARGEFDRIATPDGNGAPACPAHSLVACVYWDVQELEREQH</sequence>
<gene>
    <name evidence="2" type="ORF">P5G50_06510</name>
</gene>
<comment type="caution">
    <text evidence="2">The sequence shown here is derived from an EMBL/GenBank/DDBJ whole genome shotgun (WGS) entry which is preliminary data.</text>
</comment>
<feature type="region of interest" description="Disordered" evidence="1">
    <location>
        <begin position="1"/>
        <end position="20"/>
    </location>
</feature>
<dbReference type="EMBL" id="JAROCF010000001">
    <property type="protein sequence ID" value="MDN4614102.1"/>
    <property type="molecule type" value="Genomic_DNA"/>
</dbReference>
<evidence type="ECO:0000313" key="3">
    <source>
        <dbReference type="Proteomes" id="UP001174208"/>
    </source>
</evidence>
<protein>
    <submittedName>
        <fullName evidence="2">Uncharacterized protein</fullName>
    </submittedName>
</protein>
<feature type="compositionally biased region" description="Basic and acidic residues" evidence="1">
    <location>
        <begin position="1"/>
        <end position="10"/>
    </location>
</feature>
<keyword evidence="3" id="KW-1185">Reference proteome</keyword>
<dbReference type="Proteomes" id="UP001174208">
    <property type="component" value="Unassembled WGS sequence"/>
</dbReference>